<dbReference type="EMBL" id="CP020477">
    <property type="protein sequence ID" value="ARM76057.1"/>
    <property type="molecule type" value="Genomic_DNA"/>
</dbReference>
<reference evidence="1 2" key="1">
    <citation type="submission" date="2017-03" db="EMBL/GenBank/DDBJ databases">
        <title>Sulfur activation and transportation mechanism of thermophilic Archaea Acidianus manzaensis YN-25.</title>
        <authorList>
            <person name="Ma Y."/>
            <person name="Yang Y."/>
            <person name="Xia J."/>
        </authorList>
    </citation>
    <scope>NUCLEOTIDE SEQUENCE [LARGE SCALE GENOMIC DNA]</scope>
    <source>
        <strain evidence="1 2">YN-25</strain>
    </source>
</reference>
<evidence type="ECO:0000313" key="1">
    <source>
        <dbReference type="EMBL" id="ARM76057.1"/>
    </source>
</evidence>
<protein>
    <recommendedName>
        <fullName evidence="3">Nucleotidyltransferase</fullName>
    </recommendedName>
</protein>
<organism evidence="1 2">
    <name type="scientific">Acidianus manzaensis</name>
    <dbReference type="NCBI Taxonomy" id="282676"/>
    <lineage>
        <taxon>Archaea</taxon>
        <taxon>Thermoproteota</taxon>
        <taxon>Thermoprotei</taxon>
        <taxon>Sulfolobales</taxon>
        <taxon>Sulfolobaceae</taxon>
        <taxon>Acidianus</taxon>
    </lineage>
</organism>
<dbReference type="RefSeq" id="WP_236748925.1">
    <property type="nucleotide sequence ID" value="NZ_CP020477.1"/>
</dbReference>
<keyword evidence="2" id="KW-1185">Reference proteome</keyword>
<dbReference type="Proteomes" id="UP000193404">
    <property type="component" value="Chromosome"/>
</dbReference>
<accession>A0A1W6K0P1</accession>
<sequence>MYNLLDLCSKAKALGYFGSYTREDYVEDLSDINVFAISSDKSLILELGSYGLSPLVISEESFKDLCLKGDPICYYILYDSKIVCGELPKVDFIFTDYTCERLEKSAKSYLKLSYDAYFRQDEVGSLVNSVRALRSLIQFKSCKDKKIIPISDKDVEKTCNELNLKYCDSLSDLLHLKKSKLPITLWSINKLYDIISSEIALDFPKPASE</sequence>
<dbReference type="GeneID" id="41590952"/>
<dbReference type="KEGG" id="aman:B6F84_08505"/>
<dbReference type="AlphaFoldDB" id="A0A1W6K0P1"/>
<gene>
    <name evidence="1" type="ORF">B6F84_08505</name>
</gene>
<proteinExistence type="predicted"/>
<name>A0A1W6K0P1_9CREN</name>
<evidence type="ECO:0000313" key="2">
    <source>
        <dbReference type="Proteomes" id="UP000193404"/>
    </source>
</evidence>
<evidence type="ECO:0008006" key="3">
    <source>
        <dbReference type="Google" id="ProtNLM"/>
    </source>
</evidence>
<dbReference type="STRING" id="282676.B6F84_08505"/>